<evidence type="ECO:0000256" key="6">
    <source>
        <dbReference type="ARBA" id="ARBA00022918"/>
    </source>
</evidence>
<dbReference type="Proteomes" id="UP001652660">
    <property type="component" value="Chromosome 4c"/>
</dbReference>
<gene>
    <name evidence="12" type="primary">LOC140004830</name>
</gene>
<evidence type="ECO:0000256" key="3">
    <source>
        <dbReference type="ARBA" id="ARBA00022722"/>
    </source>
</evidence>
<dbReference type="CDD" id="cd09274">
    <property type="entry name" value="RNase_HI_RT_Ty3"/>
    <property type="match status" value="1"/>
</dbReference>
<dbReference type="Gene3D" id="3.30.70.270">
    <property type="match status" value="1"/>
</dbReference>
<dbReference type="InterPro" id="IPR043128">
    <property type="entry name" value="Rev_trsase/Diguanyl_cyclase"/>
</dbReference>
<evidence type="ECO:0000259" key="9">
    <source>
        <dbReference type="Pfam" id="PF17917"/>
    </source>
</evidence>
<keyword evidence="7" id="KW-1133">Transmembrane helix</keyword>
<keyword evidence="4" id="KW-0255">Endonuclease</keyword>
<dbReference type="Pfam" id="PF17917">
    <property type="entry name" value="RT_RNaseH"/>
    <property type="match status" value="1"/>
</dbReference>
<evidence type="ECO:0000256" key="2">
    <source>
        <dbReference type="ARBA" id="ARBA00022695"/>
    </source>
</evidence>
<keyword evidence="7" id="KW-0472">Membrane</keyword>
<feature type="domain" description="Reverse transcriptase RNase H-like" evidence="9">
    <location>
        <begin position="427"/>
        <end position="526"/>
    </location>
</feature>
<dbReference type="InterPro" id="IPR056924">
    <property type="entry name" value="SH3_Tf2-1"/>
</dbReference>
<keyword evidence="2" id="KW-0548">Nucleotidyltransferase</keyword>
<dbReference type="RefSeq" id="XP_071901083.1">
    <property type="nucleotide sequence ID" value="XM_072044982.1"/>
</dbReference>
<dbReference type="InterPro" id="IPR041373">
    <property type="entry name" value="RT_RNaseH"/>
</dbReference>
<evidence type="ECO:0000259" key="10">
    <source>
        <dbReference type="Pfam" id="PF24626"/>
    </source>
</evidence>
<dbReference type="Pfam" id="PF24626">
    <property type="entry name" value="SH3_Tf2-1"/>
    <property type="match status" value="1"/>
</dbReference>
<keyword evidence="5" id="KW-0378">Hydrolase</keyword>
<keyword evidence="6" id="KW-0695">RNA-directed DNA polymerase</keyword>
<dbReference type="InterPro" id="IPR000477">
    <property type="entry name" value="RT_dom"/>
</dbReference>
<dbReference type="InterPro" id="IPR043502">
    <property type="entry name" value="DNA/RNA_pol_sf"/>
</dbReference>
<keyword evidence="11" id="KW-1185">Reference proteome</keyword>
<name>A0ABM4U1C7_COFAR</name>
<sequence>MLRASIVEDREVTMARFLNGLRPEIAELVKLQNYVDMPELIDKASKIERRLKRRGNPRNPSFSATPLWRVNPTFERERPNTGVSKFTHKSELPKQVYHGCPTKRRCHIERRGRVRRDASINIDEGENSEVEVEATNEQVDVALVHEDQLQSQQEHEREVVKKSPNPKTIIKAPVERTSTSGTSGRLEKRFTLLAKNREEFDDFFPNEIPSGLPPLRGIEHHIDFVPETSLPNRSAYKMDPEETKEIQRQLDELLEKGWARESISSYAVPVILVPKKEGTWRMCVDCCAVNAITVKYRHPIPHLDHMLDELYGAVIFTKIDLKSGYHQIRMKEGNEWKMAFKTKNCLYEKLVMPFDLTNTPRRGYSLTLANVFFALMNLFFLIISTIAAPLTAIIKKDVKFEWGGTQEKAFQLLKHKLTHVPLLSLPNFDKTFEIECDASGVGIGAVLIQEGRPIAYFSEKLNGAALNYSTYDKEFYTLIHALETWQHYLRLKEFVIHTDHEALKHLKSQHKLSKRHVWWVNFVESFPYVIKYKTGKTNVVIDALSRRYALLVLLDAKLLGFDLIKEIYDTDTNFSAIYKFCAKSSQVHSATQFSPFEIVYGFTPLTLLDLMSLPLSERTNLDGKKKVEFVQALHQQVRVNIEARTQQFLKHANKGRRHVVFEPGDWVWLHLRKERFPVQRRNKLLPRRDGPFQVVARINDNAYKLDLSSEYNVSATFNVVDLSPYLAEDEVDLRTNLSPKEGNDEEVERAIQVEQMKVPLGPMTRARAKRLNETLQTLVRAARESSGESKAIEGLNEPRLVVLVLAITED</sequence>
<feature type="domain" description="Tf2-1-like SH3-like" evidence="10">
    <location>
        <begin position="664"/>
        <end position="725"/>
    </location>
</feature>
<accession>A0ABM4U1C7</accession>
<dbReference type="GeneID" id="140004830"/>
<evidence type="ECO:0008006" key="13">
    <source>
        <dbReference type="Google" id="ProtNLM"/>
    </source>
</evidence>
<proteinExistence type="predicted"/>
<dbReference type="PANTHER" id="PTHR35046">
    <property type="entry name" value="ZINC KNUCKLE (CCHC-TYPE) FAMILY PROTEIN"/>
    <property type="match status" value="1"/>
</dbReference>
<feature type="domain" description="Reverse transcriptase" evidence="8">
    <location>
        <begin position="273"/>
        <end position="360"/>
    </location>
</feature>
<keyword evidence="1" id="KW-0808">Transferase</keyword>
<dbReference type="Gene3D" id="3.10.10.10">
    <property type="entry name" value="HIV Type 1 Reverse Transcriptase, subunit A, domain 1"/>
    <property type="match status" value="1"/>
</dbReference>
<dbReference type="PANTHER" id="PTHR35046:SF9">
    <property type="entry name" value="RNA-DIRECTED DNA POLYMERASE"/>
    <property type="match status" value="1"/>
</dbReference>
<feature type="transmembrane region" description="Helical" evidence="7">
    <location>
        <begin position="371"/>
        <end position="394"/>
    </location>
</feature>
<evidence type="ECO:0000256" key="1">
    <source>
        <dbReference type="ARBA" id="ARBA00022679"/>
    </source>
</evidence>
<evidence type="ECO:0000256" key="4">
    <source>
        <dbReference type="ARBA" id="ARBA00022759"/>
    </source>
</evidence>
<keyword evidence="7" id="KW-0812">Transmembrane</keyword>
<protein>
    <recommendedName>
        <fullName evidence="13">Reverse transcriptase</fullName>
    </recommendedName>
</protein>
<evidence type="ECO:0000313" key="12">
    <source>
        <dbReference type="RefSeq" id="XP_071901083.1"/>
    </source>
</evidence>
<reference evidence="12" key="1">
    <citation type="submission" date="2025-08" db="UniProtKB">
        <authorList>
            <consortium name="RefSeq"/>
        </authorList>
    </citation>
    <scope>IDENTIFICATION</scope>
    <source>
        <tissue evidence="12">Leaves</tissue>
    </source>
</reference>
<evidence type="ECO:0000313" key="11">
    <source>
        <dbReference type="Proteomes" id="UP001652660"/>
    </source>
</evidence>
<evidence type="ECO:0000256" key="7">
    <source>
        <dbReference type="SAM" id="Phobius"/>
    </source>
</evidence>
<evidence type="ECO:0000259" key="8">
    <source>
        <dbReference type="Pfam" id="PF00078"/>
    </source>
</evidence>
<evidence type="ECO:0000256" key="5">
    <source>
        <dbReference type="ARBA" id="ARBA00022801"/>
    </source>
</evidence>
<organism evidence="11 12">
    <name type="scientific">Coffea arabica</name>
    <name type="common">Arabian coffee</name>
    <dbReference type="NCBI Taxonomy" id="13443"/>
    <lineage>
        <taxon>Eukaryota</taxon>
        <taxon>Viridiplantae</taxon>
        <taxon>Streptophyta</taxon>
        <taxon>Embryophyta</taxon>
        <taxon>Tracheophyta</taxon>
        <taxon>Spermatophyta</taxon>
        <taxon>Magnoliopsida</taxon>
        <taxon>eudicotyledons</taxon>
        <taxon>Gunneridae</taxon>
        <taxon>Pentapetalae</taxon>
        <taxon>asterids</taxon>
        <taxon>lamiids</taxon>
        <taxon>Gentianales</taxon>
        <taxon>Rubiaceae</taxon>
        <taxon>Ixoroideae</taxon>
        <taxon>Gardenieae complex</taxon>
        <taxon>Bertiereae - Coffeeae clade</taxon>
        <taxon>Coffeeae</taxon>
        <taxon>Coffea</taxon>
    </lineage>
</organism>
<keyword evidence="3" id="KW-0540">Nuclease</keyword>
<dbReference type="CDD" id="cd01647">
    <property type="entry name" value="RT_LTR"/>
    <property type="match status" value="1"/>
</dbReference>
<dbReference type="Pfam" id="PF00078">
    <property type="entry name" value="RVT_1"/>
    <property type="match status" value="1"/>
</dbReference>
<dbReference type="SUPFAM" id="SSF56672">
    <property type="entry name" value="DNA/RNA polymerases"/>
    <property type="match status" value="1"/>
</dbReference>